<dbReference type="AlphaFoldDB" id="A0A3G2C7V6"/>
<protein>
    <submittedName>
        <fullName evidence="2">Uncharacterized protein</fullName>
    </submittedName>
</protein>
<evidence type="ECO:0000313" key="2">
    <source>
        <dbReference type="EMBL" id="AYM48433.1"/>
    </source>
</evidence>
<reference evidence="2" key="1">
    <citation type="submission" date="2018-09" db="EMBL/GenBank/DDBJ databases">
        <title>Phylogenetic barriers to horizontal transfer of antimicrobial peptide resistance genes in the human gut microbiota.</title>
        <authorList>
            <person name="Kintses B."/>
            <person name="Mehi O."/>
            <person name="Ari E."/>
            <person name="Szamel M."/>
            <person name="Gyorkei A."/>
            <person name="Jangir P.K."/>
            <person name="Nagy I."/>
            <person name="Pal F."/>
            <person name="Fekete G."/>
            <person name="Tengolics R."/>
            <person name="Nyerges A."/>
            <person name="Liko I."/>
            <person name="Balint A."/>
            <person name="Molnar T."/>
            <person name="Balint B."/>
            <person name="Vasarhelyi B.M."/>
            <person name="Bustamante M."/>
            <person name="Papp B."/>
            <person name="Pal C."/>
        </authorList>
    </citation>
    <scope>NUCLEOTIDE SEQUENCE</scope>
</reference>
<dbReference type="EMBL" id="MH883520">
    <property type="protein sequence ID" value="AYM48433.1"/>
    <property type="molecule type" value="Genomic_DNA"/>
</dbReference>
<feature type="region of interest" description="Disordered" evidence="1">
    <location>
        <begin position="1"/>
        <end position="29"/>
    </location>
</feature>
<name>A0A3G2C7V6_9BACT</name>
<evidence type="ECO:0000256" key="1">
    <source>
        <dbReference type="SAM" id="MobiDB-lite"/>
    </source>
</evidence>
<feature type="compositionally biased region" description="Basic and acidic residues" evidence="1">
    <location>
        <begin position="12"/>
        <end position="26"/>
    </location>
</feature>
<accession>A0A3G2C7V6</accession>
<sequence length="94" mass="10603">MNPLGEEEQDQTADKKDKTNNTDLRPRIGSPHVLNLVEPTVQEEIAHRLDLVYRLLTCQLQIETDIPVSRIQQQSPLVIQDGRGNLVLLIIGIP</sequence>
<proteinExistence type="predicted"/>
<feature type="compositionally biased region" description="Acidic residues" evidence="1">
    <location>
        <begin position="1"/>
        <end position="11"/>
    </location>
</feature>
<organism evidence="2">
    <name type="scientific">uncultured Parabacteroides sp</name>
    <dbReference type="NCBI Taxonomy" id="512312"/>
    <lineage>
        <taxon>Bacteria</taxon>
        <taxon>Pseudomonadati</taxon>
        <taxon>Bacteroidota</taxon>
        <taxon>Bacteroidia</taxon>
        <taxon>Bacteroidales</taxon>
        <taxon>Tannerellaceae</taxon>
        <taxon>Parabacteroides</taxon>
        <taxon>environmental samples</taxon>
    </lineage>
</organism>